<feature type="domain" description="START" evidence="2">
    <location>
        <begin position="359"/>
        <end position="532"/>
    </location>
</feature>
<feature type="compositionally biased region" description="Basic and acidic residues" evidence="1">
    <location>
        <begin position="684"/>
        <end position="698"/>
    </location>
</feature>
<sequence length="871" mass="98640">MDFDGELRKRPLSQKSQRSQRSQKSQKSQDEIHQIDPLKMTPLYHIKKAKHALLTLKTVVKESGWKKILEHSSGVAIYMKLDNSKNGNIPLIKGELNIQGFTPNEIFSVIEMRDIWDDWYETGNLIERLSESICLTYTVMKGPFQSKDLSLVEKFERSENGTIYYASTSVETLKAPSLNDGNREKLRLSGWILKSVADSPPCTKVVYVIQMNGLLPFDTSKTYLARRPLVINAINKYLQNSKLIITRPVFKPPPRVSSLASFSSFQQLKQVNNFDDNDTSKNRSIRQSRQSSLGNINEYEEDMEQKISDFPMPPEKSITPKPSIEKPLIPKHESQDPSKLIQKPVKSHNYYNEAQKALELFKLLANDLDGWNLYAESKGVKIYQKDSGKPMPYLRGDAVIYGEFHPADILSYITTLDSRKIWDERYEEGSILERYGLDDTMTRVAMKGTFPISGRDLITIGTIERDPATGTIWVADTSIDFPENKKYVRANLTVAGWEFRPNFNGEKIIGVNVKYIVDIDLKLISVPQSILKMVSMQTPLCIAKIDDSLQKIGFPPYILNTSGTIKNSEFNIKTFQYDVTISINEGTITELRTSKKMYPNGFDISVQPENAKFELLINDNEIVRITVPNDTETLHIRIMNNIEGTQNTFKGKKVATSKDIDPISTLPLEKFDIDPNSTSPLEKFGSHEKEIATSKDIDPISTSPLEKFESHEKKIATSKDIDPISTSPLEKFESHEKEIATSKDIDPISTSPLEKFESHEKEIATSKDIDPISTSPLEKFERNEKKIATSKDIDPISTSPLEKFESHEKENINHSTAAQKNDESIVTIPVPVKTEHIPPPPKYPPTTSKTELTKNDTKSSNTSIIGFNTRE</sequence>
<accession>A0ABN7V8D7</accession>
<feature type="compositionally biased region" description="Basic and acidic residues" evidence="1">
    <location>
        <begin position="706"/>
        <end position="722"/>
    </location>
</feature>
<feature type="compositionally biased region" description="Low complexity" evidence="1">
    <location>
        <begin position="13"/>
        <end position="26"/>
    </location>
</feature>
<feature type="region of interest" description="Disordered" evidence="1">
    <location>
        <begin position="273"/>
        <end position="296"/>
    </location>
</feature>
<evidence type="ECO:0000259" key="2">
    <source>
        <dbReference type="PROSITE" id="PS50848"/>
    </source>
</evidence>
<feature type="compositionally biased region" description="Polar residues" evidence="1">
    <location>
        <begin position="858"/>
        <end position="871"/>
    </location>
</feature>
<evidence type="ECO:0000313" key="3">
    <source>
        <dbReference type="EMBL" id="CAG8742877.1"/>
    </source>
</evidence>
<dbReference type="Gene3D" id="3.30.530.20">
    <property type="match status" value="2"/>
</dbReference>
<feature type="domain" description="START" evidence="2">
    <location>
        <begin position="61"/>
        <end position="212"/>
    </location>
</feature>
<proteinExistence type="predicted"/>
<dbReference type="InterPro" id="IPR051213">
    <property type="entry name" value="START_lipid_transfer"/>
</dbReference>
<dbReference type="Proteomes" id="UP000789901">
    <property type="component" value="Unassembled WGS sequence"/>
</dbReference>
<name>A0ABN7V8D7_GIGMA</name>
<dbReference type="PANTHER" id="PTHR19308">
    <property type="entry name" value="PHOSPHATIDYLCHOLINE TRANSFER PROTEIN"/>
    <property type="match status" value="1"/>
</dbReference>
<dbReference type="InterPro" id="IPR023393">
    <property type="entry name" value="START-like_dom_sf"/>
</dbReference>
<feature type="compositionally biased region" description="Basic and acidic residues" evidence="1">
    <location>
        <begin position="802"/>
        <end position="812"/>
    </location>
</feature>
<feature type="region of interest" description="Disordered" evidence="1">
    <location>
        <begin position="308"/>
        <end position="338"/>
    </location>
</feature>
<feature type="non-terminal residue" evidence="3">
    <location>
        <position position="871"/>
    </location>
</feature>
<dbReference type="PROSITE" id="PS50848">
    <property type="entry name" value="START"/>
    <property type="match status" value="2"/>
</dbReference>
<gene>
    <name evidence="3" type="ORF">GMARGA_LOCUS15573</name>
</gene>
<feature type="region of interest" description="Disordered" evidence="1">
    <location>
        <begin position="1"/>
        <end position="32"/>
    </location>
</feature>
<feature type="compositionally biased region" description="Basic and acidic residues" evidence="1">
    <location>
        <begin position="754"/>
        <end position="770"/>
    </location>
</feature>
<evidence type="ECO:0000313" key="4">
    <source>
        <dbReference type="Proteomes" id="UP000789901"/>
    </source>
</evidence>
<organism evidence="3 4">
    <name type="scientific">Gigaspora margarita</name>
    <dbReference type="NCBI Taxonomy" id="4874"/>
    <lineage>
        <taxon>Eukaryota</taxon>
        <taxon>Fungi</taxon>
        <taxon>Fungi incertae sedis</taxon>
        <taxon>Mucoromycota</taxon>
        <taxon>Glomeromycotina</taxon>
        <taxon>Glomeromycetes</taxon>
        <taxon>Diversisporales</taxon>
        <taxon>Gigasporaceae</taxon>
        <taxon>Gigaspora</taxon>
    </lineage>
</organism>
<protein>
    <submittedName>
        <fullName evidence="3">27532_t:CDS:1</fullName>
    </submittedName>
</protein>
<feature type="compositionally biased region" description="Polar residues" evidence="1">
    <location>
        <begin position="285"/>
        <end position="295"/>
    </location>
</feature>
<dbReference type="Pfam" id="PF01852">
    <property type="entry name" value="START"/>
    <property type="match status" value="2"/>
</dbReference>
<dbReference type="SMART" id="SM00234">
    <property type="entry name" value="START"/>
    <property type="match status" value="1"/>
</dbReference>
<feature type="compositionally biased region" description="Basic and acidic residues" evidence="1">
    <location>
        <begin position="778"/>
        <end position="794"/>
    </location>
</feature>
<dbReference type="CDD" id="cd00177">
    <property type="entry name" value="START"/>
    <property type="match status" value="2"/>
</dbReference>
<keyword evidence="4" id="KW-1185">Reference proteome</keyword>
<reference evidence="3 4" key="1">
    <citation type="submission" date="2021-06" db="EMBL/GenBank/DDBJ databases">
        <authorList>
            <person name="Kallberg Y."/>
            <person name="Tangrot J."/>
            <person name="Rosling A."/>
        </authorList>
    </citation>
    <scope>NUCLEOTIDE SEQUENCE [LARGE SCALE GENOMIC DNA]</scope>
    <source>
        <strain evidence="3 4">120-4 pot B 10/14</strain>
    </source>
</reference>
<feature type="region of interest" description="Disordered" evidence="1">
    <location>
        <begin position="674"/>
        <end position="871"/>
    </location>
</feature>
<comment type="caution">
    <text evidence="3">The sequence shown here is derived from an EMBL/GenBank/DDBJ whole genome shotgun (WGS) entry which is preliminary data.</text>
</comment>
<dbReference type="InterPro" id="IPR002913">
    <property type="entry name" value="START_lipid-bd_dom"/>
</dbReference>
<evidence type="ECO:0000256" key="1">
    <source>
        <dbReference type="SAM" id="MobiDB-lite"/>
    </source>
</evidence>
<dbReference type="SUPFAM" id="SSF55961">
    <property type="entry name" value="Bet v1-like"/>
    <property type="match status" value="2"/>
</dbReference>
<dbReference type="PANTHER" id="PTHR19308:SF14">
    <property type="entry name" value="START DOMAIN-CONTAINING PROTEIN"/>
    <property type="match status" value="1"/>
</dbReference>
<dbReference type="EMBL" id="CAJVQB010010794">
    <property type="protein sequence ID" value="CAG8742877.1"/>
    <property type="molecule type" value="Genomic_DNA"/>
</dbReference>
<feature type="compositionally biased region" description="Basic and acidic residues" evidence="1">
    <location>
        <begin position="730"/>
        <end position="746"/>
    </location>
</feature>